<protein>
    <submittedName>
        <fullName evidence="1">DNA binding domain-containing protein, excisionase family</fullName>
    </submittedName>
</protein>
<organism evidence="1 2">
    <name type="scientific">Paractinoplanes atraurantiacus</name>
    <dbReference type="NCBI Taxonomy" id="1036182"/>
    <lineage>
        <taxon>Bacteria</taxon>
        <taxon>Bacillati</taxon>
        <taxon>Actinomycetota</taxon>
        <taxon>Actinomycetes</taxon>
        <taxon>Micromonosporales</taxon>
        <taxon>Micromonosporaceae</taxon>
        <taxon>Paractinoplanes</taxon>
    </lineage>
</organism>
<dbReference type="Proteomes" id="UP000219612">
    <property type="component" value="Unassembled WGS sequence"/>
</dbReference>
<evidence type="ECO:0000313" key="2">
    <source>
        <dbReference type="Proteomes" id="UP000219612"/>
    </source>
</evidence>
<reference evidence="2" key="1">
    <citation type="submission" date="2017-09" db="EMBL/GenBank/DDBJ databases">
        <authorList>
            <person name="Varghese N."/>
            <person name="Submissions S."/>
        </authorList>
    </citation>
    <scope>NUCLEOTIDE SEQUENCE [LARGE SCALE GENOMIC DNA]</scope>
    <source>
        <strain evidence="2">CGMCC 4.6857</strain>
    </source>
</reference>
<proteinExistence type="predicted"/>
<dbReference type="GO" id="GO:0003677">
    <property type="term" value="F:DNA binding"/>
    <property type="evidence" value="ECO:0007669"/>
    <property type="project" value="InterPro"/>
</dbReference>
<sequence>MRTPEFLSIGEAAVLMRFPRWRVLDLCARGLIPYVNVGPNRRVRRSDVEALIHPVLTRDQTEELWLHRAIAAKLAAHPPAVLAAAAINLRRLRHLHPDGSEWQWLDRWEALLDGGVAAVIDVLTSPAEHAVKLRSTSPFAGVLSEAERRAVLDALAESRREQARPMRLETLERVMRAV</sequence>
<dbReference type="AlphaFoldDB" id="A0A285KTF9"/>
<dbReference type="InterPro" id="IPR010093">
    <property type="entry name" value="SinI_DNA-bd"/>
</dbReference>
<accession>A0A285KTF9</accession>
<evidence type="ECO:0000313" key="1">
    <source>
        <dbReference type="EMBL" id="SNY75924.1"/>
    </source>
</evidence>
<dbReference type="EMBL" id="OBDY01000061">
    <property type="protein sequence ID" value="SNY75924.1"/>
    <property type="molecule type" value="Genomic_DNA"/>
</dbReference>
<name>A0A285KTF9_9ACTN</name>
<keyword evidence="2" id="KW-1185">Reference proteome</keyword>
<gene>
    <name evidence="1" type="ORF">SAMN05421748_16113</name>
</gene>
<dbReference type="RefSeq" id="WP_245924030.1">
    <property type="nucleotide sequence ID" value="NZ_OBDY01000061.1"/>
</dbReference>
<dbReference type="NCBIfam" id="TIGR01764">
    <property type="entry name" value="excise"/>
    <property type="match status" value="1"/>
</dbReference>